<dbReference type="CDD" id="cd00018">
    <property type="entry name" value="AP2"/>
    <property type="match status" value="1"/>
</dbReference>
<dbReference type="Proteomes" id="UP000734854">
    <property type="component" value="Unassembled WGS sequence"/>
</dbReference>
<dbReference type="InterPro" id="IPR050913">
    <property type="entry name" value="AP2/ERF_ERF"/>
</dbReference>
<dbReference type="SMART" id="SM00380">
    <property type="entry name" value="AP2"/>
    <property type="match status" value="1"/>
</dbReference>
<evidence type="ECO:0000313" key="9">
    <source>
        <dbReference type="Proteomes" id="UP000734854"/>
    </source>
</evidence>
<dbReference type="GO" id="GO:0003700">
    <property type="term" value="F:DNA-binding transcription factor activity"/>
    <property type="evidence" value="ECO:0007669"/>
    <property type="project" value="InterPro"/>
</dbReference>
<evidence type="ECO:0000256" key="1">
    <source>
        <dbReference type="ARBA" id="ARBA00004123"/>
    </source>
</evidence>
<evidence type="ECO:0000259" key="7">
    <source>
        <dbReference type="PROSITE" id="PS51032"/>
    </source>
</evidence>
<evidence type="ECO:0000256" key="5">
    <source>
        <dbReference type="ARBA" id="ARBA00023242"/>
    </source>
</evidence>
<dbReference type="AlphaFoldDB" id="A0A8J5FX56"/>
<feature type="region of interest" description="Disordered" evidence="6">
    <location>
        <begin position="279"/>
        <end position="302"/>
    </location>
</feature>
<keyword evidence="2" id="KW-0805">Transcription regulation</keyword>
<comment type="caution">
    <text evidence="8">The sequence shown here is derived from an EMBL/GenBank/DDBJ whole genome shotgun (WGS) entry which is preliminary data.</text>
</comment>
<dbReference type="EMBL" id="JACMSC010000015">
    <property type="protein sequence ID" value="KAG6487286.1"/>
    <property type="molecule type" value="Genomic_DNA"/>
</dbReference>
<dbReference type="FunFam" id="3.30.730.10:FF:000001">
    <property type="entry name" value="Ethylene-responsive transcription factor 2"/>
    <property type="match status" value="1"/>
</dbReference>
<reference evidence="8 9" key="1">
    <citation type="submission" date="2020-08" db="EMBL/GenBank/DDBJ databases">
        <title>Plant Genome Project.</title>
        <authorList>
            <person name="Zhang R.-G."/>
        </authorList>
    </citation>
    <scope>NUCLEOTIDE SEQUENCE [LARGE SCALE GENOMIC DNA]</scope>
    <source>
        <tissue evidence="8">Rhizome</tissue>
    </source>
</reference>
<evidence type="ECO:0000256" key="2">
    <source>
        <dbReference type="ARBA" id="ARBA00023015"/>
    </source>
</evidence>
<evidence type="ECO:0000256" key="4">
    <source>
        <dbReference type="ARBA" id="ARBA00023163"/>
    </source>
</evidence>
<dbReference type="PANTHER" id="PTHR31194:SF140">
    <property type="entry name" value="ETHYLENE-RESPONSIVE TRANSCRIPTION FACTOR CRF2"/>
    <property type="match status" value="1"/>
</dbReference>
<evidence type="ECO:0000256" key="3">
    <source>
        <dbReference type="ARBA" id="ARBA00023125"/>
    </source>
</evidence>
<dbReference type="PROSITE" id="PS51032">
    <property type="entry name" value="AP2_ERF"/>
    <property type="match status" value="1"/>
</dbReference>
<gene>
    <name evidence="8" type="ORF">ZIOFF_055872</name>
</gene>
<dbReference type="Gene3D" id="3.30.730.10">
    <property type="entry name" value="AP2/ERF domain"/>
    <property type="match status" value="1"/>
</dbReference>
<dbReference type="Pfam" id="PF00847">
    <property type="entry name" value="AP2"/>
    <property type="match status" value="1"/>
</dbReference>
<comment type="subcellular location">
    <subcellularLocation>
        <location evidence="1">Nucleus</location>
    </subcellularLocation>
</comment>
<dbReference type="GO" id="GO:0003677">
    <property type="term" value="F:DNA binding"/>
    <property type="evidence" value="ECO:0007669"/>
    <property type="project" value="UniProtKB-KW"/>
</dbReference>
<evidence type="ECO:0000313" key="8">
    <source>
        <dbReference type="EMBL" id="KAG6487286.1"/>
    </source>
</evidence>
<evidence type="ECO:0000256" key="6">
    <source>
        <dbReference type="SAM" id="MobiDB-lite"/>
    </source>
</evidence>
<keyword evidence="5" id="KW-0539">Nucleus</keyword>
<dbReference type="InterPro" id="IPR036955">
    <property type="entry name" value="AP2/ERF_dom_sf"/>
</dbReference>
<name>A0A8J5FX56_ZINOF</name>
<keyword evidence="3" id="KW-0238">DNA-binding</keyword>
<dbReference type="InterPro" id="IPR001471">
    <property type="entry name" value="AP2/ERF_dom"/>
</dbReference>
<feature type="domain" description="AP2/ERF" evidence="7">
    <location>
        <begin position="200"/>
        <end position="257"/>
    </location>
</feature>
<accession>A0A8J5FX56</accession>
<dbReference type="SUPFAM" id="SSF54171">
    <property type="entry name" value="DNA-binding domain"/>
    <property type="match status" value="1"/>
</dbReference>
<keyword evidence="9" id="KW-1185">Reference proteome</keyword>
<proteinExistence type="predicted"/>
<sequence>MRLHRDHHHQHRLVSLPKRAISVKEHGPVRSEDERQVAGVSSMEEVVEARAAVRARRPITVRDCTSRARGGTDPIRNTITNLSITIMKMDAAFSTPAKRTEHVQVTAKDGLARPSSQSGDAVARQRTVRVFFDDCDATDSSGDEAVDGVVRVRRFVREIRIVARREKKRKKVSGAAALTWKKAGRAEVAAGAGDGSAPPKFRGVRRRAWGKFAAEIHDPWRSVRVWLGTFDTAKEAARAYDSAAIELRGPNAITNFPRTGEAATVGAASNGAIEASVTPAPKKKYSEDNLSSGSGEAHDHCPSTSVLVLSTSPSQRLPATNGDAETTPTPMESGGFLLPDNDGTLLDGFPGLEGTLPLEFFNEWELPIGSLVDNLNDAFNLNSGLDLDLHRGGDGFFSDISEFCQI</sequence>
<dbReference type="PANTHER" id="PTHR31194">
    <property type="entry name" value="SHN SHINE , DNA BINDING / TRANSCRIPTION FACTOR"/>
    <property type="match status" value="1"/>
</dbReference>
<dbReference type="GO" id="GO:0005634">
    <property type="term" value="C:nucleus"/>
    <property type="evidence" value="ECO:0007669"/>
    <property type="project" value="UniProtKB-SubCell"/>
</dbReference>
<keyword evidence="4" id="KW-0804">Transcription</keyword>
<dbReference type="PRINTS" id="PR00367">
    <property type="entry name" value="ETHRSPELEMNT"/>
</dbReference>
<protein>
    <recommendedName>
        <fullName evidence="7">AP2/ERF domain-containing protein</fullName>
    </recommendedName>
</protein>
<dbReference type="InterPro" id="IPR016177">
    <property type="entry name" value="DNA-bd_dom_sf"/>
</dbReference>
<organism evidence="8 9">
    <name type="scientific">Zingiber officinale</name>
    <name type="common">Ginger</name>
    <name type="synonym">Amomum zingiber</name>
    <dbReference type="NCBI Taxonomy" id="94328"/>
    <lineage>
        <taxon>Eukaryota</taxon>
        <taxon>Viridiplantae</taxon>
        <taxon>Streptophyta</taxon>
        <taxon>Embryophyta</taxon>
        <taxon>Tracheophyta</taxon>
        <taxon>Spermatophyta</taxon>
        <taxon>Magnoliopsida</taxon>
        <taxon>Liliopsida</taxon>
        <taxon>Zingiberales</taxon>
        <taxon>Zingiberaceae</taxon>
        <taxon>Zingiber</taxon>
    </lineage>
</organism>